<organism evidence="2">
    <name type="scientific">Culex pipiens</name>
    <name type="common">House mosquito</name>
    <dbReference type="NCBI Taxonomy" id="7175"/>
    <lineage>
        <taxon>Eukaryota</taxon>
        <taxon>Metazoa</taxon>
        <taxon>Ecdysozoa</taxon>
        <taxon>Arthropoda</taxon>
        <taxon>Hexapoda</taxon>
        <taxon>Insecta</taxon>
        <taxon>Pterygota</taxon>
        <taxon>Neoptera</taxon>
        <taxon>Endopterygota</taxon>
        <taxon>Diptera</taxon>
        <taxon>Nematocera</taxon>
        <taxon>Culicoidea</taxon>
        <taxon>Culicidae</taxon>
        <taxon>Culicinae</taxon>
        <taxon>Culicini</taxon>
        <taxon>Culex</taxon>
        <taxon>Culex</taxon>
    </lineage>
</organism>
<evidence type="ECO:0000256" key="1">
    <source>
        <dbReference type="SAM" id="MobiDB-lite"/>
    </source>
</evidence>
<proteinExistence type="predicted"/>
<feature type="region of interest" description="Disordered" evidence="1">
    <location>
        <begin position="111"/>
        <end position="133"/>
    </location>
</feature>
<accession>A0A8D8CRB7</accession>
<protein>
    <submittedName>
        <fullName evidence="2">(northern house mosquito) hypothetical protein</fullName>
    </submittedName>
</protein>
<sequence length="133" mass="14481">MQPRLRMISTDLIHQNLEWEMVFSSSASSTSTSPNTSKHSLPAAFDGPKKHSGQAAAANPSRVGRPALSASIRSCCSASSVTERDTANCSQLDLDVIAVVWVRLYQQQETRTNGCPSWPPGKTAHRQHSNFTL</sequence>
<feature type="compositionally biased region" description="Basic residues" evidence="1">
    <location>
        <begin position="123"/>
        <end position="133"/>
    </location>
</feature>
<dbReference type="EMBL" id="HBUE01135208">
    <property type="protein sequence ID" value="CAG6498353.1"/>
    <property type="molecule type" value="Transcribed_RNA"/>
</dbReference>
<reference evidence="2" key="1">
    <citation type="submission" date="2021-05" db="EMBL/GenBank/DDBJ databases">
        <authorList>
            <person name="Alioto T."/>
            <person name="Alioto T."/>
            <person name="Gomez Garrido J."/>
        </authorList>
    </citation>
    <scope>NUCLEOTIDE SEQUENCE</scope>
</reference>
<evidence type="ECO:0000313" key="2">
    <source>
        <dbReference type="EMBL" id="CAG6498353.1"/>
    </source>
</evidence>
<feature type="compositionally biased region" description="Low complexity" evidence="1">
    <location>
        <begin position="27"/>
        <end position="40"/>
    </location>
</feature>
<name>A0A8D8CRB7_CULPI</name>
<feature type="region of interest" description="Disordered" evidence="1">
    <location>
        <begin position="27"/>
        <end position="66"/>
    </location>
</feature>
<dbReference type="AlphaFoldDB" id="A0A8D8CRB7"/>